<evidence type="ECO:0000256" key="1">
    <source>
        <dbReference type="ARBA" id="ARBA00004123"/>
    </source>
</evidence>
<feature type="region of interest" description="Disordered" evidence="4">
    <location>
        <begin position="17"/>
        <end position="46"/>
    </location>
</feature>
<sequence length="400" mass="42528">MYFDLFLPFPVASAPIQAKKKGGQGKNKASGSGASTPNPTSGRRSCWDGLEVEEKDGFARTFALAGHLGYSVVGCTVSREPEAHAFASPFVALPYPHLDPRHSHSSTGVGSGSSGNGSGRGGSGSGSGSGAAPPKAKGPGMVQVTRYHFRLDDAKVNPLIASNTSILREYDILSCYPTNEKAMQLACTDLSNPGPNQLSIITLPLHERPFHFRLNRKQVKQAQRNGVVFEILYSAALFPSPNIPAETARRWRQNFMTNTREIIRITSGKGVIFSSGPGGSVDGLRGPLDVVNLAAVLGMPANLAKDSVSLNPKMVLLKAQARRTFKAVFSMPKMMPAPGLSTTETAALQEPPEADIDVAIDTDVEMGDGVKRQREQGEGEDAKTGPKKSKKQATVQAVMA</sequence>
<feature type="compositionally biased region" description="Low complexity" evidence="4">
    <location>
        <begin position="26"/>
        <end position="35"/>
    </location>
</feature>
<evidence type="ECO:0000256" key="4">
    <source>
        <dbReference type="SAM" id="MobiDB-lite"/>
    </source>
</evidence>
<dbReference type="GO" id="GO:0005655">
    <property type="term" value="C:nucleolar ribonuclease P complex"/>
    <property type="evidence" value="ECO:0007669"/>
    <property type="project" value="TreeGrafter"/>
</dbReference>
<dbReference type="STRING" id="1890683.A0A427YJN1"/>
<comment type="caution">
    <text evidence="5">The sequence shown here is derived from an EMBL/GenBank/DDBJ whole genome shotgun (WGS) entry which is preliminary data.</text>
</comment>
<gene>
    <name evidence="5" type="ORF">EHS25_009603</name>
</gene>
<accession>A0A427YJN1</accession>
<feature type="compositionally biased region" description="Gly residues" evidence="4">
    <location>
        <begin position="109"/>
        <end position="129"/>
    </location>
</feature>
<keyword evidence="6" id="KW-1185">Reference proteome</keyword>
<evidence type="ECO:0000313" key="6">
    <source>
        <dbReference type="Proteomes" id="UP000279259"/>
    </source>
</evidence>
<evidence type="ECO:0000256" key="3">
    <source>
        <dbReference type="ARBA" id="ARBA00022694"/>
    </source>
</evidence>
<name>A0A427YJN1_9TREE</name>
<evidence type="ECO:0000256" key="2">
    <source>
        <dbReference type="ARBA" id="ARBA00007331"/>
    </source>
</evidence>
<evidence type="ECO:0000313" key="5">
    <source>
        <dbReference type="EMBL" id="RSH91304.1"/>
    </source>
</evidence>
<dbReference type="InterPro" id="IPR016195">
    <property type="entry name" value="Pol/histidinol_Pase-like"/>
</dbReference>
<organism evidence="5 6">
    <name type="scientific">Saitozyma podzolica</name>
    <dbReference type="NCBI Taxonomy" id="1890683"/>
    <lineage>
        <taxon>Eukaryota</taxon>
        <taxon>Fungi</taxon>
        <taxon>Dikarya</taxon>
        <taxon>Basidiomycota</taxon>
        <taxon>Agaricomycotina</taxon>
        <taxon>Tremellomycetes</taxon>
        <taxon>Tremellales</taxon>
        <taxon>Trimorphomycetaceae</taxon>
        <taxon>Saitozyma</taxon>
    </lineage>
</organism>
<dbReference type="PANTHER" id="PTHR13031:SF0">
    <property type="entry name" value="RIBONUCLEASE P PROTEIN SUBUNIT P30"/>
    <property type="match status" value="1"/>
</dbReference>
<dbReference type="SUPFAM" id="SSF89550">
    <property type="entry name" value="PHP domain-like"/>
    <property type="match status" value="1"/>
</dbReference>
<protein>
    <submittedName>
        <fullName evidence="5">Uncharacterized protein</fullName>
    </submittedName>
</protein>
<dbReference type="PANTHER" id="PTHR13031">
    <property type="entry name" value="RIBONUCLEASE P SUBUNIT P30"/>
    <property type="match status" value="1"/>
</dbReference>
<dbReference type="Proteomes" id="UP000279259">
    <property type="component" value="Unassembled WGS sequence"/>
</dbReference>
<dbReference type="AlphaFoldDB" id="A0A427YJN1"/>
<comment type="subcellular location">
    <subcellularLocation>
        <location evidence="1">Nucleus</location>
    </subcellularLocation>
</comment>
<comment type="similarity">
    <text evidence="2">Belongs to the eukaryotic/archaeal RNase P protein component 3 family.</text>
</comment>
<feature type="compositionally biased region" description="Basic and acidic residues" evidence="4">
    <location>
        <begin position="368"/>
        <end position="384"/>
    </location>
</feature>
<proteinExistence type="inferred from homology"/>
<dbReference type="Pfam" id="PF01876">
    <property type="entry name" value="RNase_P_p30"/>
    <property type="match status" value="1"/>
</dbReference>
<dbReference type="InterPro" id="IPR002738">
    <property type="entry name" value="RNase_P_p30"/>
</dbReference>
<keyword evidence="3" id="KW-0819">tRNA processing</keyword>
<dbReference type="Gene3D" id="3.20.20.140">
    <property type="entry name" value="Metal-dependent hydrolases"/>
    <property type="match status" value="1"/>
</dbReference>
<dbReference type="EMBL" id="RSCD01000008">
    <property type="protein sequence ID" value="RSH91304.1"/>
    <property type="molecule type" value="Genomic_DNA"/>
</dbReference>
<dbReference type="OrthoDB" id="17948at2759"/>
<reference evidence="5 6" key="1">
    <citation type="submission" date="2018-11" db="EMBL/GenBank/DDBJ databases">
        <title>Genome sequence of Saitozyma podzolica DSM 27192.</title>
        <authorList>
            <person name="Aliyu H."/>
            <person name="Gorte O."/>
            <person name="Ochsenreither K."/>
        </authorList>
    </citation>
    <scope>NUCLEOTIDE SEQUENCE [LARGE SCALE GENOMIC DNA]</scope>
    <source>
        <strain evidence="5 6">DSM 27192</strain>
    </source>
</reference>
<dbReference type="GO" id="GO:0008033">
    <property type="term" value="P:tRNA processing"/>
    <property type="evidence" value="ECO:0007669"/>
    <property type="project" value="UniProtKB-KW"/>
</dbReference>
<feature type="region of interest" description="Disordered" evidence="4">
    <location>
        <begin position="363"/>
        <end position="400"/>
    </location>
</feature>
<feature type="region of interest" description="Disordered" evidence="4">
    <location>
        <begin position="98"/>
        <end position="139"/>
    </location>
</feature>
<dbReference type="GO" id="GO:0003723">
    <property type="term" value="F:RNA binding"/>
    <property type="evidence" value="ECO:0007669"/>
    <property type="project" value="TreeGrafter"/>
</dbReference>